<protein>
    <submittedName>
        <fullName evidence="1">Uncharacterized protein</fullName>
    </submittedName>
</protein>
<dbReference type="EMBL" id="JAZHXI010000011">
    <property type="protein sequence ID" value="KAL2066280.1"/>
    <property type="molecule type" value="Genomic_DNA"/>
</dbReference>
<comment type="caution">
    <text evidence="1">The sequence shown here is derived from an EMBL/GenBank/DDBJ whole genome shotgun (WGS) entry which is preliminary data.</text>
</comment>
<gene>
    <name evidence="1" type="ORF">VTL71DRAFT_2351</name>
</gene>
<evidence type="ECO:0000313" key="1">
    <source>
        <dbReference type="EMBL" id="KAL2066280.1"/>
    </source>
</evidence>
<sequence>MIGQILAGIRFIRPRSVGDSTISGRTVRISREGKVKIDPTLDIIDGEGSSADVSSLRPLILSMMNETQETLEATGVRSWSHEVVDFVEATSWATAEELLDHIFLANPGGSETLVALCEASSLMIKRDVKPLEAFSERFNV</sequence>
<proteinExistence type="predicted"/>
<evidence type="ECO:0000313" key="2">
    <source>
        <dbReference type="Proteomes" id="UP001595075"/>
    </source>
</evidence>
<dbReference type="Proteomes" id="UP001595075">
    <property type="component" value="Unassembled WGS sequence"/>
</dbReference>
<name>A0ABR4C950_9HELO</name>
<organism evidence="1 2">
    <name type="scientific">Oculimacula yallundae</name>
    <dbReference type="NCBI Taxonomy" id="86028"/>
    <lineage>
        <taxon>Eukaryota</taxon>
        <taxon>Fungi</taxon>
        <taxon>Dikarya</taxon>
        <taxon>Ascomycota</taxon>
        <taxon>Pezizomycotina</taxon>
        <taxon>Leotiomycetes</taxon>
        <taxon>Helotiales</taxon>
        <taxon>Ploettnerulaceae</taxon>
        <taxon>Oculimacula</taxon>
    </lineage>
</organism>
<reference evidence="1 2" key="1">
    <citation type="journal article" date="2024" name="Commun. Biol.">
        <title>Comparative genomic analysis of thermophilic fungi reveals convergent evolutionary adaptations and gene losses.</title>
        <authorList>
            <person name="Steindorff A.S."/>
            <person name="Aguilar-Pontes M.V."/>
            <person name="Robinson A.J."/>
            <person name="Andreopoulos B."/>
            <person name="LaButti K."/>
            <person name="Kuo A."/>
            <person name="Mondo S."/>
            <person name="Riley R."/>
            <person name="Otillar R."/>
            <person name="Haridas S."/>
            <person name="Lipzen A."/>
            <person name="Grimwood J."/>
            <person name="Schmutz J."/>
            <person name="Clum A."/>
            <person name="Reid I.D."/>
            <person name="Moisan M.C."/>
            <person name="Butler G."/>
            <person name="Nguyen T.T.M."/>
            <person name="Dewar K."/>
            <person name="Conant G."/>
            <person name="Drula E."/>
            <person name="Henrissat B."/>
            <person name="Hansel C."/>
            <person name="Singer S."/>
            <person name="Hutchinson M.I."/>
            <person name="de Vries R.P."/>
            <person name="Natvig D.O."/>
            <person name="Powell A.J."/>
            <person name="Tsang A."/>
            <person name="Grigoriev I.V."/>
        </authorList>
    </citation>
    <scope>NUCLEOTIDE SEQUENCE [LARGE SCALE GENOMIC DNA]</scope>
    <source>
        <strain evidence="1 2">CBS 494.80</strain>
    </source>
</reference>
<keyword evidence="2" id="KW-1185">Reference proteome</keyword>
<accession>A0ABR4C950</accession>